<comment type="caution">
    <text evidence="1">The sequence shown here is derived from an EMBL/GenBank/DDBJ whole genome shotgun (WGS) entry which is preliminary data.</text>
</comment>
<keyword evidence="2" id="KW-1185">Reference proteome</keyword>
<gene>
    <name evidence="1" type="ORF">FOZ63_033524</name>
</gene>
<organism evidence="1 2">
    <name type="scientific">Perkinsus olseni</name>
    <name type="common">Perkinsus atlanticus</name>
    <dbReference type="NCBI Taxonomy" id="32597"/>
    <lineage>
        <taxon>Eukaryota</taxon>
        <taxon>Sar</taxon>
        <taxon>Alveolata</taxon>
        <taxon>Perkinsozoa</taxon>
        <taxon>Perkinsea</taxon>
        <taxon>Perkinsida</taxon>
        <taxon>Perkinsidae</taxon>
        <taxon>Perkinsus</taxon>
    </lineage>
</organism>
<sequence>ALQFSYARDRGRECGSGSVCDGLNDSFAFASGEDHVASGDVTSSVLSFSCIFNELQGLGDCLDDAETLNVRQDGCGPLNGFRDGCETPNGYHDGCDCLVPPDHLMDVEDTTCSAHITDGVGTEKLVTNVPDDGVFDDSFTKVCKSVTKDVDERFSTHLSTSAGFDLTFVPSDDEVKDVFYHTWYRVYVFWFSSNCFSIVDDVYEVLDWTTKLFFKRRKPYSPIAEAPLPFGLFSFRGEGMLSCRLSLATQCIVILSSARLK</sequence>
<protein>
    <submittedName>
        <fullName evidence="1">Uncharacterized protein</fullName>
    </submittedName>
</protein>
<reference evidence="1 2" key="1">
    <citation type="submission" date="2020-04" db="EMBL/GenBank/DDBJ databases">
        <title>Perkinsus olseni comparative genomics.</title>
        <authorList>
            <person name="Bogema D.R."/>
        </authorList>
    </citation>
    <scope>NUCLEOTIDE SEQUENCE [LARGE SCALE GENOMIC DNA]</scope>
    <source>
        <strain evidence="1 2">ATCC PRA-207</strain>
    </source>
</reference>
<accession>A0A7J6QJH7</accession>
<evidence type="ECO:0000313" key="2">
    <source>
        <dbReference type="Proteomes" id="UP000553632"/>
    </source>
</evidence>
<proteinExistence type="predicted"/>
<dbReference type="Proteomes" id="UP000553632">
    <property type="component" value="Unassembled WGS sequence"/>
</dbReference>
<dbReference type="EMBL" id="JABANO010032326">
    <property type="protein sequence ID" value="KAF4708764.1"/>
    <property type="molecule type" value="Genomic_DNA"/>
</dbReference>
<feature type="non-terminal residue" evidence="1">
    <location>
        <position position="1"/>
    </location>
</feature>
<evidence type="ECO:0000313" key="1">
    <source>
        <dbReference type="EMBL" id="KAF4708764.1"/>
    </source>
</evidence>
<dbReference type="AlphaFoldDB" id="A0A7J6QJH7"/>
<name>A0A7J6QJH7_PEROL</name>